<dbReference type="AlphaFoldDB" id="A0A8J2K1W0"/>
<feature type="transmembrane region" description="Helical" evidence="9">
    <location>
        <begin position="401"/>
        <end position="421"/>
    </location>
</feature>
<evidence type="ECO:0000256" key="8">
    <source>
        <dbReference type="ARBA" id="ARBA00023180"/>
    </source>
</evidence>
<evidence type="ECO:0000256" key="9">
    <source>
        <dbReference type="SAM" id="Phobius"/>
    </source>
</evidence>
<evidence type="ECO:0000256" key="3">
    <source>
        <dbReference type="ARBA" id="ARBA00022475"/>
    </source>
</evidence>
<keyword evidence="10" id="KW-0732">Signal</keyword>
<feature type="transmembrane region" description="Helical" evidence="9">
    <location>
        <begin position="609"/>
        <end position="630"/>
    </location>
</feature>
<keyword evidence="4 9" id="KW-0812">Transmembrane</keyword>
<reference evidence="12" key="1">
    <citation type="submission" date="2021-06" db="EMBL/GenBank/DDBJ databases">
        <authorList>
            <person name="Hodson N. C."/>
            <person name="Mongue J. A."/>
            <person name="Jaron S. K."/>
        </authorList>
    </citation>
    <scope>NUCLEOTIDE SEQUENCE</scope>
</reference>
<keyword evidence="8" id="KW-0325">Glycoprotein</keyword>
<dbReference type="InterPro" id="IPR052192">
    <property type="entry name" value="Insect_Ionotropic_Sensory_Rcpt"/>
</dbReference>
<evidence type="ECO:0000256" key="1">
    <source>
        <dbReference type="ARBA" id="ARBA00004651"/>
    </source>
</evidence>
<evidence type="ECO:0000256" key="6">
    <source>
        <dbReference type="ARBA" id="ARBA00023136"/>
    </source>
</evidence>
<name>A0A8J2K1W0_9HEXA</name>
<dbReference type="GO" id="GO:0050906">
    <property type="term" value="P:detection of stimulus involved in sensory perception"/>
    <property type="evidence" value="ECO:0007669"/>
    <property type="project" value="UniProtKB-ARBA"/>
</dbReference>
<organism evidence="12 13">
    <name type="scientific">Allacma fusca</name>
    <dbReference type="NCBI Taxonomy" id="39272"/>
    <lineage>
        <taxon>Eukaryota</taxon>
        <taxon>Metazoa</taxon>
        <taxon>Ecdysozoa</taxon>
        <taxon>Arthropoda</taxon>
        <taxon>Hexapoda</taxon>
        <taxon>Collembola</taxon>
        <taxon>Symphypleona</taxon>
        <taxon>Sminthuridae</taxon>
        <taxon>Allacma</taxon>
    </lineage>
</organism>
<dbReference type="Proteomes" id="UP000708208">
    <property type="component" value="Unassembled WGS sequence"/>
</dbReference>
<accession>A0A8J2K1W0</accession>
<comment type="caution">
    <text evidence="12">The sequence shown here is derived from an EMBL/GenBank/DDBJ whole genome shotgun (WGS) entry which is preliminary data.</text>
</comment>
<dbReference type="OrthoDB" id="6373973at2759"/>
<dbReference type="PANTHER" id="PTHR42643">
    <property type="entry name" value="IONOTROPIC RECEPTOR 20A-RELATED"/>
    <property type="match status" value="1"/>
</dbReference>
<protein>
    <recommendedName>
        <fullName evidence="11">Ionotropic glutamate receptor C-terminal domain-containing protein</fullName>
    </recommendedName>
</protein>
<feature type="signal peptide" evidence="10">
    <location>
        <begin position="1"/>
        <end position="21"/>
    </location>
</feature>
<keyword evidence="6 9" id="KW-0472">Membrane</keyword>
<evidence type="ECO:0000256" key="4">
    <source>
        <dbReference type="ARBA" id="ARBA00022692"/>
    </source>
</evidence>
<gene>
    <name evidence="12" type="ORF">AFUS01_LOCUS20254</name>
</gene>
<dbReference type="PANTHER" id="PTHR42643:SF24">
    <property type="entry name" value="IONOTROPIC RECEPTOR 60A"/>
    <property type="match status" value="1"/>
</dbReference>
<evidence type="ECO:0000313" key="13">
    <source>
        <dbReference type="Proteomes" id="UP000708208"/>
    </source>
</evidence>
<keyword evidence="13" id="KW-1185">Reference proteome</keyword>
<keyword evidence="5 9" id="KW-1133">Transmembrane helix</keyword>
<evidence type="ECO:0000256" key="2">
    <source>
        <dbReference type="ARBA" id="ARBA00008685"/>
    </source>
</evidence>
<dbReference type="InterPro" id="IPR001320">
    <property type="entry name" value="Iontro_rcpt_C"/>
</dbReference>
<keyword evidence="7" id="KW-0675">Receptor</keyword>
<evidence type="ECO:0000256" key="7">
    <source>
        <dbReference type="ARBA" id="ARBA00023170"/>
    </source>
</evidence>
<comment type="similarity">
    <text evidence="2">Belongs to the glutamate-gated ion channel (TC 1.A.10.1) family.</text>
</comment>
<feature type="transmembrane region" description="Helical" evidence="9">
    <location>
        <begin position="338"/>
        <end position="364"/>
    </location>
</feature>
<dbReference type="GO" id="GO:0015276">
    <property type="term" value="F:ligand-gated monoatomic ion channel activity"/>
    <property type="evidence" value="ECO:0007669"/>
    <property type="project" value="InterPro"/>
</dbReference>
<comment type="subcellular location">
    <subcellularLocation>
        <location evidence="1">Cell membrane</location>
        <topology evidence="1">Multi-pass membrane protein</topology>
    </subcellularLocation>
</comment>
<feature type="chain" id="PRO_5035163659" description="Ionotropic glutamate receptor C-terminal domain-containing protein" evidence="10">
    <location>
        <begin position="22"/>
        <end position="636"/>
    </location>
</feature>
<dbReference type="GO" id="GO:0005886">
    <property type="term" value="C:plasma membrane"/>
    <property type="evidence" value="ECO:0007669"/>
    <property type="project" value="UniProtKB-SubCell"/>
</dbReference>
<evidence type="ECO:0000259" key="11">
    <source>
        <dbReference type="Pfam" id="PF00060"/>
    </source>
</evidence>
<feature type="domain" description="Ionotropic glutamate receptor C-terminal" evidence="11">
    <location>
        <begin position="343"/>
        <end position="616"/>
    </location>
</feature>
<dbReference type="EMBL" id="CAJVCH010217456">
    <property type="protein sequence ID" value="CAG7731678.1"/>
    <property type="molecule type" value="Genomic_DNA"/>
</dbReference>
<dbReference type="Pfam" id="PF00060">
    <property type="entry name" value="Lig_chan"/>
    <property type="match status" value="1"/>
</dbReference>
<evidence type="ECO:0000256" key="5">
    <source>
        <dbReference type="ARBA" id="ARBA00022989"/>
    </source>
</evidence>
<keyword evidence="3" id="KW-1003">Cell membrane</keyword>
<evidence type="ECO:0000313" key="12">
    <source>
        <dbReference type="EMBL" id="CAG7731678.1"/>
    </source>
</evidence>
<sequence>MEKHFLLNIFFLIVFTQGSNSNPVTKFVTTVIFEHFDNCNIIFAHDGYKNNNVLINLTDKILGHFSRKNKESYVLDLNSSWTLTRYHNVRRRGSHCYLNIVSLFLKNIDESISKFSGLITWKYGAPTWKDTDHYVFLSQNVNIDALLLSKENLKIKFRIAIGASVDTGGNPVIKTACFYCNAGAPSIVQIKVGGNPIQKKQTLKYIFPDFLQNFNGYKIRCAVSSKIVYRIEIYSKKHGYWEGKQGPHTNLIQLCQHKMNFTYELFPSIGGGGSGVKWQNGTWTGSMADVLYGNAEFGMVTAQTLQRNELVSFSFPITYDWLTFATGHPKPIHTWKKLFWPFSVTLWLCLILTMILVITVLYVLPKLLVKFAFVTPKFYSNQIWFVVGTILEQDIHLPHNFVLRIFVTFWLLFALVLTTAYRSQLVTSLAFSYEEKPPQTFDQLTASSSYRWGLYYLAGAAYAAFRSSTNPTYIKIFKGMELEHSAVKCLVRAIETRFACIIYEGSAVDVVHRSLSDHFGRHPISVAPTTTFFISSCWVMEKRAVFRSNFESIMHLTMDMGLNNHWVARNYDRLRDERHKANNSATTYTLSEDPDGPKALALEEFTGPFYLFMAGIVLAISAIFIEILILKKTPTF</sequence>
<evidence type="ECO:0000256" key="10">
    <source>
        <dbReference type="SAM" id="SignalP"/>
    </source>
</evidence>
<proteinExistence type="inferred from homology"/>